<evidence type="ECO:0000313" key="1">
    <source>
        <dbReference type="EMBL" id="PRC93729.1"/>
    </source>
</evidence>
<dbReference type="EMBL" id="PUGF01000006">
    <property type="protein sequence ID" value="PRC93729.1"/>
    <property type="molecule type" value="Genomic_DNA"/>
</dbReference>
<evidence type="ECO:0000313" key="2">
    <source>
        <dbReference type="Proteomes" id="UP000237839"/>
    </source>
</evidence>
<accession>A0A2S9H172</accession>
<dbReference type="PANTHER" id="PTHR35175:SF2">
    <property type="entry name" value="DUF1289 DOMAIN-CONTAINING PROTEIN"/>
    <property type="match status" value="1"/>
</dbReference>
<dbReference type="AlphaFoldDB" id="A0A2S9H172"/>
<dbReference type="OrthoDB" id="8911262at2"/>
<organism evidence="1 2">
    <name type="scientific">Solimicrobium silvestre</name>
    <dbReference type="NCBI Taxonomy" id="2099400"/>
    <lineage>
        <taxon>Bacteria</taxon>
        <taxon>Pseudomonadati</taxon>
        <taxon>Pseudomonadota</taxon>
        <taxon>Betaproteobacteria</taxon>
        <taxon>Burkholderiales</taxon>
        <taxon>Oxalobacteraceae</taxon>
        <taxon>Solimicrobium</taxon>
    </lineage>
</organism>
<dbReference type="RefSeq" id="WP_105531385.1">
    <property type="nucleotide sequence ID" value="NZ_PUGF01000006.1"/>
</dbReference>
<dbReference type="InterPro" id="IPR010710">
    <property type="entry name" value="DUF1289"/>
</dbReference>
<dbReference type="Pfam" id="PF06945">
    <property type="entry name" value="DUF1289"/>
    <property type="match status" value="1"/>
</dbReference>
<name>A0A2S9H172_9BURK</name>
<protein>
    <recommendedName>
        <fullName evidence="3">Fe-S protein</fullName>
    </recommendedName>
</protein>
<reference evidence="1 2" key="1">
    <citation type="submission" date="2018-02" db="EMBL/GenBank/DDBJ databases">
        <title>Solimicrobium silvestre gen. nov., sp. nov., isolated from alpine forest soil.</title>
        <authorList>
            <person name="Margesin R."/>
            <person name="Albuquerque L."/>
            <person name="Zhang D.-C."/>
            <person name="Froufe H.J.C."/>
            <person name="Severino R."/>
            <person name="Roxo I."/>
            <person name="Egas C."/>
            <person name="Da Costa M.S."/>
        </authorList>
    </citation>
    <scope>NUCLEOTIDE SEQUENCE [LARGE SCALE GENOMIC DNA]</scope>
    <source>
        <strain evidence="1 2">S20-91</strain>
    </source>
</reference>
<dbReference type="Proteomes" id="UP000237839">
    <property type="component" value="Unassembled WGS sequence"/>
</dbReference>
<comment type="caution">
    <text evidence="1">The sequence shown here is derived from an EMBL/GenBank/DDBJ whole genome shotgun (WGS) entry which is preliminary data.</text>
</comment>
<evidence type="ECO:0008006" key="3">
    <source>
        <dbReference type="Google" id="ProtNLM"/>
    </source>
</evidence>
<keyword evidence="2" id="KW-1185">Reference proteome</keyword>
<proteinExistence type="predicted"/>
<dbReference type="PANTHER" id="PTHR35175">
    <property type="entry name" value="DUF1289 DOMAIN-CONTAINING PROTEIN"/>
    <property type="match status" value="1"/>
</dbReference>
<gene>
    <name evidence="1" type="ORF">S2091_1730</name>
</gene>
<sequence>MNTINSSVAVTPSPCTNICKIDAQTGWCEGCWRTIDEIAGWGSAGEPVKELIMQNIEQRKIQQHQHDLSQFDPE</sequence>